<proteinExistence type="predicted"/>
<keyword evidence="1" id="KW-0472">Membrane</keyword>
<evidence type="ECO:0000313" key="3">
    <source>
        <dbReference type="EMBL" id="MBE8613253.1"/>
    </source>
</evidence>
<dbReference type="Proteomes" id="UP000244682">
    <property type="component" value="Chromosome"/>
</dbReference>
<gene>
    <name evidence="2" type="ORF">AM380_17890</name>
    <name evidence="3" type="ORF">CYG68_12680</name>
</gene>
<dbReference type="Proteomes" id="UP000650477">
    <property type="component" value="Unassembled WGS sequence"/>
</dbReference>
<protein>
    <submittedName>
        <fullName evidence="3">Uncharacterized protein</fullName>
    </submittedName>
</protein>
<evidence type="ECO:0000256" key="1">
    <source>
        <dbReference type="SAM" id="Phobius"/>
    </source>
</evidence>
<feature type="transmembrane region" description="Helical" evidence="1">
    <location>
        <begin position="38"/>
        <end position="57"/>
    </location>
</feature>
<name>A0A0A5SKH1_MORMO</name>
<keyword evidence="1" id="KW-1133">Transmembrane helix</keyword>
<organism evidence="3 5">
    <name type="scientific">Morganella morganii</name>
    <name type="common">Proteus morganii</name>
    <dbReference type="NCBI Taxonomy" id="582"/>
    <lineage>
        <taxon>Bacteria</taxon>
        <taxon>Pseudomonadati</taxon>
        <taxon>Pseudomonadota</taxon>
        <taxon>Gammaproteobacteria</taxon>
        <taxon>Enterobacterales</taxon>
        <taxon>Morganellaceae</taxon>
        <taxon>Morganella</taxon>
    </lineage>
</organism>
<reference evidence="2 4" key="2">
    <citation type="submission" date="2018-04" db="EMBL/GenBank/DDBJ databases">
        <title>Whole genome sequencing of Morganella morganii AR_0133.</title>
        <authorList>
            <person name="Conlan S."/>
            <person name="Thomas P.J."/>
            <person name="Mullikin J."/>
            <person name="Frank K.M."/>
            <person name="Segre J.A."/>
        </authorList>
    </citation>
    <scope>NUCLEOTIDE SEQUENCE [LARGE SCALE GENOMIC DNA]</scope>
    <source>
        <strain evidence="2 4">AR_0133</strain>
    </source>
</reference>
<dbReference type="EMBL" id="PKLF01000010">
    <property type="protein sequence ID" value="MBE8613253.1"/>
    <property type="molecule type" value="Genomic_DNA"/>
</dbReference>
<sequence>MGYRQKKIRLRRGSLKTMCVYLQNIIRAILLSSEIKRLIFFIAGNIIAFLFIAFSQFDDITLALC</sequence>
<evidence type="ECO:0000313" key="4">
    <source>
        <dbReference type="Proteomes" id="UP000244682"/>
    </source>
</evidence>
<keyword evidence="1" id="KW-0812">Transmembrane</keyword>
<dbReference type="AlphaFoldDB" id="A0A0A5SKH1"/>
<reference evidence="3" key="1">
    <citation type="submission" date="2017-12" db="EMBL/GenBank/DDBJ databases">
        <title>Genome sequencing and analysis.</title>
        <authorList>
            <person name="Huang Y.-T."/>
        </authorList>
    </citation>
    <scope>NUCLEOTIDE SEQUENCE</scope>
    <source>
        <strain evidence="3">VGH116</strain>
    </source>
</reference>
<accession>A0A0A5SKH1</accession>
<evidence type="ECO:0000313" key="5">
    <source>
        <dbReference type="Proteomes" id="UP000650477"/>
    </source>
</evidence>
<dbReference type="EMBL" id="CP028956">
    <property type="protein sequence ID" value="AWC95373.1"/>
    <property type="molecule type" value="Genomic_DNA"/>
</dbReference>
<evidence type="ECO:0000313" key="2">
    <source>
        <dbReference type="EMBL" id="AWC95373.1"/>
    </source>
</evidence>